<gene>
    <name evidence="5" type="ORF">CLV40_12773</name>
</gene>
<dbReference type="CDD" id="cd02440">
    <property type="entry name" value="AdoMet_MTases"/>
    <property type="match status" value="1"/>
</dbReference>
<sequence length="255" mass="28282">MQEPELFARRARSFGSNAVAYARHRPGYAEDAVEWVIGDRARVLDLAAGTGKLTETLLAFGLEVSAVEPDDGMRAELSRLLPDVAALAGTAEQIPFPDASFDAVVTGQAFHWFNNPGALAEIVRVLRPGGVFGALWNYDDQSVEWVAEMVRLSRTSANSEQDRQVVDNLDHAHKPRHEALTEPEEHRFPHAQRRTVESMLSTLGTQSSMLVIDGAERAKLVDQLRTYLWSRPETSQGEFDRPLVCVAVRAYKRGA</sequence>
<dbReference type="PANTHER" id="PTHR44942:SF4">
    <property type="entry name" value="METHYLTRANSFERASE TYPE 11 DOMAIN-CONTAINING PROTEIN"/>
    <property type="match status" value="1"/>
</dbReference>
<evidence type="ECO:0000313" key="6">
    <source>
        <dbReference type="Proteomes" id="UP000239203"/>
    </source>
</evidence>
<organism evidence="5 6">
    <name type="scientific">Actinokineospora auranticolor</name>
    <dbReference type="NCBI Taxonomy" id="155976"/>
    <lineage>
        <taxon>Bacteria</taxon>
        <taxon>Bacillati</taxon>
        <taxon>Actinomycetota</taxon>
        <taxon>Actinomycetes</taxon>
        <taxon>Pseudonocardiales</taxon>
        <taxon>Pseudonocardiaceae</taxon>
        <taxon>Actinokineospora</taxon>
    </lineage>
</organism>
<dbReference type="InterPro" id="IPR013216">
    <property type="entry name" value="Methyltransf_11"/>
</dbReference>
<keyword evidence="2 5" id="KW-0489">Methyltransferase</keyword>
<dbReference type="Pfam" id="PF08241">
    <property type="entry name" value="Methyltransf_11"/>
    <property type="match status" value="1"/>
</dbReference>
<evidence type="ECO:0000259" key="4">
    <source>
        <dbReference type="Pfam" id="PF08241"/>
    </source>
</evidence>
<evidence type="ECO:0000313" key="5">
    <source>
        <dbReference type="EMBL" id="PPK63546.1"/>
    </source>
</evidence>
<comment type="caution">
    <text evidence="5">The sequence shown here is derived from an EMBL/GenBank/DDBJ whole genome shotgun (WGS) entry which is preliminary data.</text>
</comment>
<dbReference type="GO" id="GO:0008757">
    <property type="term" value="F:S-adenosylmethionine-dependent methyltransferase activity"/>
    <property type="evidence" value="ECO:0007669"/>
    <property type="project" value="InterPro"/>
</dbReference>
<dbReference type="GO" id="GO:0032259">
    <property type="term" value="P:methylation"/>
    <property type="evidence" value="ECO:0007669"/>
    <property type="project" value="UniProtKB-KW"/>
</dbReference>
<dbReference type="PANTHER" id="PTHR44942">
    <property type="entry name" value="METHYLTRANSF_11 DOMAIN-CONTAINING PROTEIN"/>
    <property type="match status" value="1"/>
</dbReference>
<proteinExistence type="inferred from homology"/>
<dbReference type="Proteomes" id="UP000239203">
    <property type="component" value="Unassembled WGS sequence"/>
</dbReference>
<reference evidence="5 6" key="1">
    <citation type="submission" date="2018-02" db="EMBL/GenBank/DDBJ databases">
        <title>Genomic Encyclopedia of Archaeal and Bacterial Type Strains, Phase II (KMG-II): from individual species to whole genera.</title>
        <authorList>
            <person name="Goeker M."/>
        </authorList>
    </citation>
    <scope>NUCLEOTIDE SEQUENCE [LARGE SCALE GENOMIC DNA]</scope>
    <source>
        <strain evidence="5 6">YU 961-1</strain>
    </source>
</reference>
<feature type="domain" description="Methyltransferase type 11" evidence="4">
    <location>
        <begin position="44"/>
        <end position="132"/>
    </location>
</feature>
<dbReference type="SUPFAM" id="SSF53335">
    <property type="entry name" value="S-adenosyl-L-methionine-dependent methyltransferases"/>
    <property type="match status" value="1"/>
</dbReference>
<dbReference type="EMBL" id="PTIX01000027">
    <property type="protein sequence ID" value="PPK63546.1"/>
    <property type="molecule type" value="Genomic_DNA"/>
</dbReference>
<name>A0A2S6GEN2_9PSEU</name>
<dbReference type="InterPro" id="IPR051052">
    <property type="entry name" value="Diverse_substrate_MTase"/>
</dbReference>
<dbReference type="Gene3D" id="3.40.50.150">
    <property type="entry name" value="Vaccinia Virus protein VP39"/>
    <property type="match status" value="1"/>
</dbReference>
<dbReference type="InterPro" id="IPR029063">
    <property type="entry name" value="SAM-dependent_MTases_sf"/>
</dbReference>
<dbReference type="OrthoDB" id="9797252at2"/>
<evidence type="ECO:0000256" key="1">
    <source>
        <dbReference type="ARBA" id="ARBA00008361"/>
    </source>
</evidence>
<keyword evidence="6" id="KW-1185">Reference proteome</keyword>
<comment type="similarity">
    <text evidence="1">Belongs to the methyltransferase superfamily.</text>
</comment>
<protein>
    <submittedName>
        <fullName evidence="5">Methyltransferase family protein</fullName>
    </submittedName>
</protein>
<evidence type="ECO:0000256" key="3">
    <source>
        <dbReference type="ARBA" id="ARBA00022679"/>
    </source>
</evidence>
<dbReference type="RefSeq" id="WP_104482677.1">
    <property type="nucleotide sequence ID" value="NZ_CP154825.1"/>
</dbReference>
<accession>A0A2S6GEN2</accession>
<keyword evidence="3 5" id="KW-0808">Transferase</keyword>
<dbReference type="AlphaFoldDB" id="A0A2S6GEN2"/>
<evidence type="ECO:0000256" key="2">
    <source>
        <dbReference type="ARBA" id="ARBA00022603"/>
    </source>
</evidence>